<evidence type="ECO:0000256" key="1">
    <source>
        <dbReference type="ARBA" id="ARBA00001974"/>
    </source>
</evidence>
<dbReference type="InterPro" id="IPR002938">
    <property type="entry name" value="FAD-bd"/>
</dbReference>
<comment type="cofactor">
    <cofactor evidence="1">
        <name>FAD</name>
        <dbReference type="ChEBI" id="CHEBI:57692"/>
    </cofactor>
</comment>
<dbReference type="EMBL" id="SLVM01000017">
    <property type="protein sequence ID" value="TCM82069.1"/>
    <property type="molecule type" value="Genomic_DNA"/>
</dbReference>
<dbReference type="NCBIfam" id="NF006002">
    <property type="entry name" value="PRK08132.1"/>
    <property type="match status" value="1"/>
</dbReference>
<evidence type="ECO:0000256" key="2">
    <source>
        <dbReference type="ARBA" id="ARBA00022630"/>
    </source>
</evidence>
<keyword evidence="3" id="KW-0274">FAD</keyword>
<dbReference type="InterPro" id="IPR036188">
    <property type="entry name" value="FAD/NAD-bd_sf"/>
</dbReference>
<keyword evidence="2" id="KW-0285">Flavoprotein</keyword>
<dbReference type="Gene3D" id="3.50.50.60">
    <property type="entry name" value="FAD/NAD(P)-binding domain"/>
    <property type="match status" value="1"/>
</dbReference>
<evidence type="ECO:0000313" key="5">
    <source>
        <dbReference type="EMBL" id="TCM82069.1"/>
    </source>
</evidence>
<dbReference type="AlphaFoldDB" id="A0A4R1YSC7"/>
<dbReference type="InterPro" id="IPR050641">
    <property type="entry name" value="RIFMO-like"/>
</dbReference>
<dbReference type="Proteomes" id="UP000295277">
    <property type="component" value="Unassembled WGS sequence"/>
</dbReference>
<evidence type="ECO:0000259" key="4">
    <source>
        <dbReference type="Pfam" id="PF01494"/>
    </source>
</evidence>
<accession>A0A4R1YSC7</accession>
<dbReference type="RefSeq" id="WP_132695805.1">
    <property type="nucleotide sequence ID" value="NZ_SLVM01000017.1"/>
</dbReference>
<dbReference type="Gene3D" id="3.30.70.2450">
    <property type="match status" value="1"/>
</dbReference>
<dbReference type="SUPFAM" id="SSF51905">
    <property type="entry name" value="FAD/NAD(P)-binding domain"/>
    <property type="match status" value="1"/>
</dbReference>
<dbReference type="Pfam" id="PF01494">
    <property type="entry name" value="FAD_binding_3"/>
    <property type="match status" value="1"/>
</dbReference>
<organism evidence="5 6">
    <name type="scientific">Rhodovulum steppense</name>
    <dbReference type="NCBI Taxonomy" id="540251"/>
    <lineage>
        <taxon>Bacteria</taxon>
        <taxon>Pseudomonadati</taxon>
        <taxon>Pseudomonadota</taxon>
        <taxon>Alphaproteobacteria</taxon>
        <taxon>Rhodobacterales</taxon>
        <taxon>Paracoccaceae</taxon>
        <taxon>Rhodovulum</taxon>
    </lineage>
</organism>
<evidence type="ECO:0000256" key="3">
    <source>
        <dbReference type="ARBA" id="ARBA00022827"/>
    </source>
</evidence>
<name>A0A4R1YSC7_9RHOB</name>
<dbReference type="GO" id="GO:0071949">
    <property type="term" value="F:FAD binding"/>
    <property type="evidence" value="ECO:0007669"/>
    <property type="project" value="InterPro"/>
</dbReference>
<dbReference type="PANTHER" id="PTHR43004:SF19">
    <property type="entry name" value="BINDING MONOOXYGENASE, PUTATIVE (JCVI)-RELATED"/>
    <property type="match status" value="1"/>
</dbReference>
<dbReference type="PANTHER" id="PTHR43004">
    <property type="entry name" value="TRK SYSTEM POTASSIUM UPTAKE PROTEIN"/>
    <property type="match status" value="1"/>
</dbReference>
<reference evidence="5 6" key="1">
    <citation type="submission" date="2019-03" db="EMBL/GenBank/DDBJ databases">
        <title>Genomic Encyclopedia of Type Strains, Phase IV (KMG-IV): sequencing the most valuable type-strain genomes for metagenomic binning, comparative biology and taxonomic classification.</title>
        <authorList>
            <person name="Goeker M."/>
        </authorList>
    </citation>
    <scope>NUCLEOTIDE SEQUENCE [LARGE SCALE GENOMIC DNA]</scope>
    <source>
        <strain evidence="5 6">DSM 21153</strain>
    </source>
</reference>
<dbReference type="OrthoDB" id="9791689at2"/>
<comment type="caution">
    <text evidence="5">The sequence shown here is derived from an EMBL/GenBank/DDBJ whole genome shotgun (WGS) entry which is preliminary data.</text>
</comment>
<sequence>MAHAYAPFPYVVPPGLNAPEPRHKVVIIGAGPVGLVLALDLARRGTPSVLLEAGDAVATGSRAMGWSRRSLEIFDRLGIADKVLEKGVPWSVGRVCHGDDEIFSFDLAEGPGDRMPPFLNLQQYHVEHFLSDRALADPLIDLRFRNRVTGIDPDADGVQVTIRTPDGGYMLAADYAIACDGARSTVRAMLDLDFEGELFEERFLIADVEMEGDLPSERWFWFEPGFHDGQSALLHRQADNIYRIDLQLGPHADPKEESRPEKVIPRIEQVIGPDFELDWVSVYSFQCRRLGEFVHGRVIFAGDSAHLIPPFGARGANGGLQDADNLGWKLAAVLDGRAPPSLIDSYNRERVQAADENIRQSSRATRFMGPANGVERLFRDQILALARKAPFARDWVNSGRLSTPCIYATTGPDDPRLPAISRPGAVAPDAPQGAGWLLAALGRDAMLLAINCDAPAVADLPVLPVEVNPAVVARYLGRAGRALYLVRPDQVIAARWVEADARQIAKALAALWEGRA</sequence>
<keyword evidence="6" id="KW-1185">Reference proteome</keyword>
<feature type="domain" description="FAD-binding" evidence="4">
    <location>
        <begin position="24"/>
        <end position="360"/>
    </location>
</feature>
<dbReference type="PRINTS" id="PR00420">
    <property type="entry name" value="RNGMNOXGNASE"/>
</dbReference>
<proteinExistence type="predicted"/>
<evidence type="ECO:0000313" key="6">
    <source>
        <dbReference type="Proteomes" id="UP000295277"/>
    </source>
</evidence>
<protein>
    <submittedName>
        <fullName evidence="5">3-(3-hydroxy-phenyl)propionate hydroxylase</fullName>
    </submittedName>
</protein>
<dbReference type="GO" id="GO:0016709">
    <property type="term" value="F:oxidoreductase activity, acting on paired donors, with incorporation or reduction of molecular oxygen, NAD(P)H as one donor, and incorporation of one atom of oxygen"/>
    <property type="evidence" value="ECO:0007669"/>
    <property type="project" value="UniProtKB-ARBA"/>
</dbReference>
<gene>
    <name evidence="5" type="ORF">EV216_11741</name>
</gene>